<keyword evidence="9" id="KW-0675">Receptor</keyword>
<keyword evidence="5" id="KW-0862">Zinc</keyword>
<organism evidence="11 12">
    <name type="scientific">Anopheles christyi</name>
    <dbReference type="NCBI Taxonomy" id="43041"/>
    <lineage>
        <taxon>Eukaryota</taxon>
        <taxon>Metazoa</taxon>
        <taxon>Ecdysozoa</taxon>
        <taxon>Arthropoda</taxon>
        <taxon>Hexapoda</taxon>
        <taxon>Insecta</taxon>
        <taxon>Pterygota</taxon>
        <taxon>Neoptera</taxon>
        <taxon>Endopterygota</taxon>
        <taxon>Diptera</taxon>
        <taxon>Nematocera</taxon>
        <taxon>Culicoidea</taxon>
        <taxon>Culicidae</taxon>
        <taxon>Anophelinae</taxon>
        <taxon>Anopheles</taxon>
    </lineage>
</organism>
<sequence>MQCDFQQSLATVRYGRVPKKSREAGSCTEENMNICVNSTTPSVTQLNGSLGSGHSVANNNNGTANGIPTTTSTIGSNNHNGGGGTIGSNTTTINHNGTPPNAMSTNSCAEISTSTTILPDSMTFTPPELSVYDIIQCIAQAHRGHCTYTSEQIKEQSRISLLNYCEKHNPLESLEDQRIWLWQQYAMRMTPAVQRIVEFAKRVPGFGEFLQDDQLILIKLGFFEVWLTHVARYTNDSTLTFDDGVYITRQQLEVIYDTEYANALFNFTSGLNSCCLSDTEIGLYSALILLSDRPGLVETKLILKTRECIAEALRVQITRSRANNGIGALQIMPALEARVHELRMLGEKHSGHLEWFRTNWSTIRLPPLFAEIFDVPKCEEDLQ</sequence>
<evidence type="ECO:0000256" key="9">
    <source>
        <dbReference type="ARBA" id="ARBA00023170"/>
    </source>
</evidence>
<dbReference type="SMART" id="SM00430">
    <property type="entry name" value="HOLI"/>
    <property type="match status" value="1"/>
</dbReference>
<keyword evidence="7" id="KW-0238">DNA-binding</keyword>
<dbReference type="EnsemblMetazoa" id="ACHR005024-RA">
    <property type="protein sequence ID" value="ACHR005024-PA"/>
    <property type="gene ID" value="ACHR005024"/>
</dbReference>
<feature type="domain" description="NR LBD" evidence="10">
    <location>
        <begin position="130"/>
        <end position="375"/>
    </location>
</feature>
<accession>A0A182K2P0</accession>
<evidence type="ECO:0000256" key="4">
    <source>
        <dbReference type="ARBA" id="ARBA00022771"/>
    </source>
</evidence>
<dbReference type="PANTHER" id="PTHR45805:SF10">
    <property type="entry name" value="ECDYSONE-INDUCED PROTEIN 78C"/>
    <property type="match status" value="1"/>
</dbReference>
<dbReference type="VEuPathDB" id="VectorBase:ACHR005024"/>
<dbReference type="Gene3D" id="1.10.565.10">
    <property type="entry name" value="Retinoid X Receptor"/>
    <property type="match status" value="1"/>
</dbReference>
<evidence type="ECO:0000256" key="3">
    <source>
        <dbReference type="ARBA" id="ARBA00022723"/>
    </source>
</evidence>
<dbReference type="PANTHER" id="PTHR45805">
    <property type="entry name" value="NUCLEAR HORMONE RECEPTOR HR3-RELATED"/>
    <property type="match status" value="1"/>
</dbReference>
<comment type="subcellular location">
    <subcellularLocation>
        <location evidence="1">Nucleus</location>
    </subcellularLocation>
</comment>
<reference evidence="11" key="2">
    <citation type="submission" date="2020-05" db="UniProtKB">
        <authorList>
            <consortium name="EnsemblMetazoa"/>
        </authorList>
    </citation>
    <scope>IDENTIFICATION</scope>
    <source>
        <strain evidence="11">ACHKN1017</strain>
    </source>
</reference>
<evidence type="ECO:0000313" key="12">
    <source>
        <dbReference type="Proteomes" id="UP000075881"/>
    </source>
</evidence>
<dbReference type="InterPro" id="IPR001728">
    <property type="entry name" value="ThyrH_rcpt"/>
</dbReference>
<dbReference type="GO" id="GO:0008270">
    <property type="term" value="F:zinc ion binding"/>
    <property type="evidence" value="ECO:0007669"/>
    <property type="project" value="UniProtKB-KW"/>
</dbReference>
<dbReference type="SUPFAM" id="SSF48508">
    <property type="entry name" value="Nuclear receptor ligand-binding domain"/>
    <property type="match status" value="1"/>
</dbReference>
<keyword evidence="8" id="KW-0804">Transcription</keyword>
<dbReference type="GO" id="GO:0004879">
    <property type="term" value="F:nuclear receptor activity"/>
    <property type="evidence" value="ECO:0007669"/>
    <property type="project" value="InterPro"/>
</dbReference>
<evidence type="ECO:0000259" key="10">
    <source>
        <dbReference type="PROSITE" id="PS51843"/>
    </source>
</evidence>
<keyword evidence="4" id="KW-0863">Zinc-finger</keyword>
<dbReference type="Pfam" id="PF00104">
    <property type="entry name" value="Hormone_recep"/>
    <property type="match status" value="1"/>
</dbReference>
<dbReference type="InterPro" id="IPR000536">
    <property type="entry name" value="Nucl_hrmn_rcpt_lig-bd"/>
</dbReference>
<proteinExistence type="inferred from homology"/>
<comment type="similarity">
    <text evidence="2">Belongs to the nuclear hormone receptor family. NR1 subfamily.</text>
</comment>
<dbReference type="PROSITE" id="PS51843">
    <property type="entry name" value="NR_LBD"/>
    <property type="match status" value="1"/>
</dbReference>
<dbReference type="GO" id="GO:0003677">
    <property type="term" value="F:DNA binding"/>
    <property type="evidence" value="ECO:0007669"/>
    <property type="project" value="UniProtKB-KW"/>
</dbReference>
<dbReference type="InterPro" id="IPR001723">
    <property type="entry name" value="Nuclear_hrmn_rcpt"/>
</dbReference>
<keyword evidence="3" id="KW-0479">Metal-binding</keyword>
<dbReference type="AlphaFoldDB" id="A0A182K2P0"/>
<dbReference type="PRINTS" id="PR00546">
    <property type="entry name" value="THYROIDHORMR"/>
</dbReference>
<evidence type="ECO:0000256" key="7">
    <source>
        <dbReference type="ARBA" id="ARBA00023125"/>
    </source>
</evidence>
<dbReference type="InterPro" id="IPR035500">
    <property type="entry name" value="NHR-like_dom_sf"/>
</dbReference>
<evidence type="ECO:0000256" key="6">
    <source>
        <dbReference type="ARBA" id="ARBA00023015"/>
    </source>
</evidence>
<dbReference type="PRINTS" id="PR00398">
    <property type="entry name" value="STRDHORMONER"/>
</dbReference>
<evidence type="ECO:0000256" key="1">
    <source>
        <dbReference type="ARBA" id="ARBA00004123"/>
    </source>
</evidence>
<evidence type="ECO:0000256" key="2">
    <source>
        <dbReference type="ARBA" id="ARBA00008092"/>
    </source>
</evidence>
<keyword evidence="12" id="KW-1185">Reference proteome</keyword>
<name>A0A182K2P0_9DIPT</name>
<evidence type="ECO:0000256" key="8">
    <source>
        <dbReference type="ARBA" id="ARBA00023163"/>
    </source>
</evidence>
<evidence type="ECO:0000256" key="5">
    <source>
        <dbReference type="ARBA" id="ARBA00022833"/>
    </source>
</evidence>
<reference evidence="12" key="1">
    <citation type="submission" date="2013-03" db="EMBL/GenBank/DDBJ databases">
        <title>The Genome Sequence of Anopheles christyi ACHKN1017.</title>
        <authorList>
            <consortium name="The Broad Institute Genomics Platform"/>
            <person name="Neafsey D.E."/>
            <person name="Besansky N."/>
            <person name="Walker B."/>
            <person name="Young S.K."/>
            <person name="Zeng Q."/>
            <person name="Gargeya S."/>
            <person name="Fitzgerald M."/>
            <person name="Haas B."/>
            <person name="Abouelleil A."/>
            <person name="Allen A.W."/>
            <person name="Alvarado L."/>
            <person name="Arachchi H.M."/>
            <person name="Berlin A.M."/>
            <person name="Chapman S.B."/>
            <person name="Gainer-Dewar J."/>
            <person name="Goldberg J."/>
            <person name="Griggs A."/>
            <person name="Gujja S."/>
            <person name="Hansen M."/>
            <person name="Howarth C."/>
            <person name="Imamovic A."/>
            <person name="Ireland A."/>
            <person name="Larimer J."/>
            <person name="McCowan C."/>
            <person name="Murphy C."/>
            <person name="Pearson M."/>
            <person name="Poon T.W."/>
            <person name="Priest M."/>
            <person name="Roberts A."/>
            <person name="Saif S."/>
            <person name="Shea T."/>
            <person name="Sisk P."/>
            <person name="Sykes S."/>
            <person name="Wortman J."/>
            <person name="Nusbaum C."/>
            <person name="Birren B."/>
        </authorList>
    </citation>
    <scope>NUCLEOTIDE SEQUENCE [LARGE SCALE GENOMIC DNA]</scope>
    <source>
        <strain evidence="12">ACHKN1017</strain>
    </source>
</reference>
<dbReference type="Proteomes" id="UP000075881">
    <property type="component" value="Unassembled WGS sequence"/>
</dbReference>
<dbReference type="STRING" id="43041.A0A182K2P0"/>
<protein>
    <recommendedName>
        <fullName evidence="10">NR LBD domain-containing protein</fullName>
    </recommendedName>
</protein>
<dbReference type="GO" id="GO:0005634">
    <property type="term" value="C:nucleus"/>
    <property type="evidence" value="ECO:0007669"/>
    <property type="project" value="UniProtKB-SubCell"/>
</dbReference>
<keyword evidence="6" id="KW-0805">Transcription regulation</keyword>
<evidence type="ECO:0000313" key="11">
    <source>
        <dbReference type="EnsemblMetazoa" id="ACHR005024-PA"/>
    </source>
</evidence>